<dbReference type="SUPFAM" id="SSF48452">
    <property type="entry name" value="TPR-like"/>
    <property type="match status" value="1"/>
</dbReference>
<dbReference type="PANTHER" id="PTHR22550:SF14">
    <property type="entry name" value="VWFA DOMAIN-CONTAINING PROTEIN"/>
    <property type="match status" value="1"/>
</dbReference>
<dbReference type="OrthoDB" id="9807628at2"/>
<dbReference type="PANTHER" id="PTHR22550">
    <property type="entry name" value="SPORE GERMINATION PROTEIN"/>
    <property type="match status" value="1"/>
</dbReference>
<dbReference type="InterPro" id="IPR036465">
    <property type="entry name" value="vWFA_dom_sf"/>
</dbReference>
<feature type="domain" description="VWFA" evidence="3">
    <location>
        <begin position="103"/>
        <end position="209"/>
    </location>
</feature>
<evidence type="ECO:0000256" key="2">
    <source>
        <dbReference type="SAM" id="Phobius"/>
    </source>
</evidence>
<dbReference type="InterPro" id="IPR011990">
    <property type="entry name" value="TPR-like_helical_dom_sf"/>
</dbReference>
<dbReference type="AlphaFoldDB" id="A0A1I3E4T9"/>
<keyword evidence="5" id="KW-1185">Reference proteome</keyword>
<organism evidence="4 5">
    <name type="scientific">Albimonas pacifica</name>
    <dbReference type="NCBI Taxonomy" id="1114924"/>
    <lineage>
        <taxon>Bacteria</taxon>
        <taxon>Pseudomonadati</taxon>
        <taxon>Pseudomonadota</taxon>
        <taxon>Alphaproteobacteria</taxon>
        <taxon>Rhodobacterales</taxon>
        <taxon>Paracoccaceae</taxon>
        <taxon>Albimonas</taxon>
    </lineage>
</organism>
<dbReference type="STRING" id="1114924.SAMN05216258_103189"/>
<feature type="transmembrane region" description="Helical" evidence="2">
    <location>
        <begin position="71"/>
        <end position="88"/>
    </location>
</feature>
<dbReference type="SUPFAM" id="SSF53300">
    <property type="entry name" value="vWA-like"/>
    <property type="match status" value="1"/>
</dbReference>
<dbReference type="InterPro" id="IPR002035">
    <property type="entry name" value="VWF_A"/>
</dbReference>
<accession>A0A1I3E4T9</accession>
<feature type="compositionally biased region" description="Basic and acidic residues" evidence="1">
    <location>
        <begin position="479"/>
        <end position="494"/>
    </location>
</feature>
<sequence>MSLEALSLALEAFRFLRPWWLLALPAIALLWAAVRRAHARPRTPAARIAPHLTAALTLDAARRRRPQPIDGVALALVCCALGAAGPAWTRAPDPFAAQAAPAVVVLKVAPSMEGTDLAPSRLERGRQKIRDFLDLRAGARTALVAYAGSAHVVIPMTEDAGVIAPYLAALTPQTMPREGDAAGAALALAASLLAAEGGAPGGVLLVADGVSPAETAALNASPVPLAVLATLPPGARDRGLDALDAPVIAATPDEADLRRIDGLLNAAWARAQLADESRPWEDRGRWLAWPAALLTLLWFRRGWTMRWAALALATALLPGAPLAQDGARNLRAEAPAAAPGLFDLGGPVAGWFLTPDQQGDVAARRREYDRAAALYADPYRRGWAQYRDGQYKAAVETLARLESADAAMLQGLASIRAQAYRDGVRAFETALRRDPQDADAAANLALARRIVDWVERQQEASDTGDQPDPGADDVTYDNEENRGREMQVPRDQDAAGRLLTADQWMRTVDTRPGDFLRQRFALEAAQAPATGDGGTE</sequence>
<keyword evidence="2" id="KW-0812">Transmembrane</keyword>
<evidence type="ECO:0000259" key="3">
    <source>
        <dbReference type="Pfam" id="PF13519"/>
    </source>
</evidence>
<name>A0A1I3E4T9_9RHOB</name>
<evidence type="ECO:0000313" key="4">
    <source>
        <dbReference type="EMBL" id="SFH94042.1"/>
    </source>
</evidence>
<dbReference type="Proteomes" id="UP000199377">
    <property type="component" value="Unassembled WGS sequence"/>
</dbReference>
<dbReference type="InterPro" id="IPR050768">
    <property type="entry name" value="UPF0353/GerABKA_families"/>
</dbReference>
<reference evidence="4 5" key="1">
    <citation type="submission" date="2016-10" db="EMBL/GenBank/DDBJ databases">
        <authorList>
            <person name="de Groot N.N."/>
        </authorList>
    </citation>
    <scope>NUCLEOTIDE SEQUENCE [LARGE SCALE GENOMIC DNA]</scope>
    <source>
        <strain evidence="4 5">CGMCC 1.11030</strain>
    </source>
</reference>
<dbReference type="EMBL" id="FOQH01000003">
    <property type="protein sequence ID" value="SFH94042.1"/>
    <property type="molecule type" value="Genomic_DNA"/>
</dbReference>
<dbReference type="RefSeq" id="WP_092858987.1">
    <property type="nucleotide sequence ID" value="NZ_FOQH01000003.1"/>
</dbReference>
<dbReference type="Pfam" id="PF13519">
    <property type="entry name" value="VWA_2"/>
    <property type="match status" value="1"/>
</dbReference>
<evidence type="ECO:0000256" key="1">
    <source>
        <dbReference type="SAM" id="MobiDB-lite"/>
    </source>
</evidence>
<dbReference type="Gene3D" id="1.25.40.10">
    <property type="entry name" value="Tetratricopeptide repeat domain"/>
    <property type="match status" value="1"/>
</dbReference>
<evidence type="ECO:0000313" key="5">
    <source>
        <dbReference type="Proteomes" id="UP000199377"/>
    </source>
</evidence>
<dbReference type="Gene3D" id="3.40.50.410">
    <property type="entry name" value="von Willebrand factor, type A domain"/>
    <property type="match status" value="1"/>
</dbReference>
<gene>
    <name evidence="4" type="ORF">SAMN05216258_103189</name>
</gene>
<keyword evidence="2" id="KW-0472">Membrane</keyword>
<feature type="transmembrane region" description="Helical" evidence="2">
    <location>
        <begin position="15"/>
        <end position="34"/>
    </location>
</feature>
<proteinExistence type="predicted"/>
<keyword evidence="2" id="KW-1133">Transmembrane helix</keyword>
<feature type="region of interest" description="Disordered" evidence="1">
    <location>
        <begin position="456"/>
        <end position="498"/>
    </location>
</feature>
<protein>
    <submittedName>
        <fullName evidence="4">Ca-activated chloride channel family protein</fullName>
    </submittedName>
</protein>